<dbReference type="Pfam" id="PF06170">
    <property type="entry name" value="DUF983"/>
    <property type="match status" value="1"/>
</dbReference>
<dbReference type="AlphaFoldDB" id="A0A1T5F4Y4"/>
<evidence type="ECO:0000256" key="1">
    <source>
        <dbReference type="SAM" id="Phobius"/>
    </source>
</evidence>
<dbReference type="STRING" id="439228.SAMN06295920_108134"/>
<dbReference type="Proteomes" id="UP000189818">
    <property type="component" value="Unassembled WGS sequence"/>
</dbReference>
<feature type="transmembrane region" description="Helical" evidence="1">
    <location>
        <begin position="86"/>
        <end position="105"/>
    </location>
</feature>
<evidence type="ECO:0000313" key="2">
    <source>
        <dbReference type="EMBL" id="SKB91110.1"/>
    </source>
</evidence>
<gene>
    <name evidence="2" type="ORF">SAMN06295920_108134</name>
</gene>
<accession>A0A1T5F4Y4</accession>
<protein>
    <submittedName>
        <fullName evidence="2">Uncharacterized conserved protein, DUF983 family</fullName>
    </submittedName>
</protein>
<dbReference type="InterPro" id="IPR009325">
    <property type="entry name" value="DUF983"/>
</dbReference>
<keyword evidence="1" id="KW-1133">Transmembrane helix</keyword>
<proteinExistence type="predicted"/>
<keyword evidence="1" id="KW-0812">Transmembrane</keyword>
<keyword evidence="1" id="KW-0472">Membrane</keyword>
<dbReference type="OrthoDB" id="9799456at2"/>
<reference evidence="3" key="1">
    <citation type="submission" date="2017-02" db="EMBL/GenBank/DDBJ databases">
        <authorList>
            <person name="Varghese N."/>
            <person name="Submissions S."/>
        </authorList>
    </citation>
    <scope>NUCLEOTIDE SEQUENCE [LARGE SCALE GENOMIC DNA]</scope>
    <source>
        <strain evidence="3">UM2</strain>
    </source>
</reference>
<evidence type="ECO:0000313" key="3">
    <source>
        <dbReference type="Proteomes" id="UP000189818"/>
    </source>
</evidence>
<dbReference type="RefSeq" id="WP_079649500.1">
    <property type="nucleotide sequence ID" value="NZ_FUYM01000008.1"/>
</dbReference>
<name>A0A1T5F4Y4_9SPHN</name>
<feature type="transmembrane region" description="Helical" evidence="1">
    <location>
        <begin position="60"/>
        <end position="80"/>
    </location>
</feature>
<keyword evidence="3" id="KW-1185">Reference proteome</keyword>
<sequence>MNQPPSFGERDLRSALLRGLRGECPACGDAKLFGRFLKPVPHCPSCGQDWTVHSADDMPAYLVVLILGHVLVPILVAVNMRFDLPMWLDMALWPGLALILALLMIQPAKGMVIGFQWARRMHGFAGGR</sequence>
<organism evidence="2 3">
    <name type="scientific">Rhizorhabdus histidinilytica</name>
    <dbReference type="NCBI Taxonomy" id="439228"/>
    <lineage>
        <taxon>Bacteria</taxon>
        <taxon>Pseudomonadati</taxon>
        <taxon>Pseudomonadota</taxon>
        <taxon>Alphaproteobacteria</taxon>
        <taxon>Sphingomonadales</taxon>
        <taxon>Sphingomonadaceae</taxon>
        <taxon>Rhizorhabdus</taxon>
    </lineage>
</organism>
<dbReference type="EMBL" id="FUYM01000008">
    <property type="protein sequence ID" value="SKB91110.1"/>
    <property type="molecule type" value="Genomic_DNA"/>
</dbReference>